<evidence type="ECO:0000313" key="7">
    <source>
        <dbReference type="EMBL" id="OAH56018.1"/>
    </source>
</evidence>
<dbReference type="CDD" id="cd03801">
    <property type="entry name" value="GT4_PimA-like"/>
    <property type="match status" value="1"/>
</dbReference>
<dbReference type="InterPro" id="IPR001296">
    <property type="entry name" value="Glyco_trans_1"/>
</dbReference>
<reference evidence="7 8" key="1">
    <citation type="submission" date="2016-01" db="EMBL/GenBank/DDBJ databases">
        <title>Investigation of taxonomic status of Bacillus aminovorans.</title>
        <authorList>
            <person name="Verma A."/>
            <person name="Pal Y."/>
            <person name="Krishnamurthi S."/>
        </authorList>
    </citation>
    <scope>NUCLEOTIDE SEQUENCE [LARGE SCALE GENOMIC DNA]</scope>
    <source>
        <strain evidence="7 8">DSM 4337</strain>
    </source>
</reference>
<sequence length="757" mass="85598">MEYPFSIMALADSPFRPLVLAGSSMSSKEIMKIMDVYGYILAAAEKSTGDRPIAATINLFTLGWLNGVRGKMAVQAFIQQQPNHEAAAVLREHDSSFIEACRALVKENKLLLIPMALSQFPLTSYPVKEAAGEDIKRTAKIWQELFDEGPPSIWLPRGAYMPGIDELIHREGCQFVMIHGEAFPAHERDAFHWISPHGLSILPYEYGQMNADHKLLIPPVIRLTDDNARTFFEEIDSLAIQESARQFHERIIHIPLVYERMNEGKPLMTADELNRCEAVFQLKNEWDEKAASQMCEAGGVLDLEWAFCLYACLQNLDTELESAKDSLRYLLDGASKDFPDFDYAHQRMRLHYGVELIPTILSEEMDEMDGAILMLTWEYPPNIIGGMARHVHGLAEALVESGREVIVLTSSYQGSPEYECVNGVHIYRTGPLHEGEPDFMRRVADLNMCLFQKGEALIRDHDISVIHTHDWLTGDAAILLADNHWLPIVSTIHATEHGRNNGIHNELQSAIAWKEKELISISNTVIVCSQPMKEELRVHYEAKRKDIHVIPNGVEFEEKTTVEGRFNKMGPFIFSLGRMVFEKGFQTFFDLDLKNLKKKNIQFIIAGKGPLLDEWRMEVRKRGFEGIIHFVGYVSDDERKALFQTCKAAVFPSLYEPFGIVALEAMAFQKPVIASATGGLKSFVLHEQTGLLFEPGNAGDLSEKITTVLERPDLAKELGANGHEMAKALYSWKHISEQTEKVYDQTVFIKKMEGVRT</sequence>
<dbReference type="Gene3D" id="3.20.110.10">
    <property type="entry name" value="Glycoside hydrolase 38, N terminal domain"/>
    <property type="match status" value="1"/>
</dbReference>
<protein>
    <recommendedName>
        <fullName evidence="9">Glycosyl transferase family 1</fullName>
    </recommendedName>
</protein>
<dbReference type="Gene3D" id="3.40.50.2000">
    <property type="entry name" value="Glycogen Phosphorylase B"/>
    <property type="match status" value="2"/>
</dbReference>
<organism evidence="7 8">
    <name type="scientific">Domibacillus aminovorans</name>
    <dbReference type="NCBI Taxonomy" id="29332"/>
    <lineage>
        <taxon>Bacteria</taxon>
        <taxon>Bacillati</taxon>
        <taxon>Bacillota</taxon>
        <taxon>Bacilli</taxon>
        <taxon>Bacillales</taxon>
        <taxon>Bacillaceae</taxon>
        <taxon>Domibacillus</taxon>
    </lineage>
</organism>
<dbReference type="Pfam" id="PF00534">
    <property type="entry name" value="Glycos_transf_1"/>
    <property type="match status" value="1"/>
</dbReference>
<dbReference type="PANTHER" id="PTHR45947">
    <property type="entry name" value="SULFOQUINOVOSYL TRANSFERASE SQD2"/>
    <property type="match status" value="1"/>
</dbReference>
<accession>A0A177KRM0</accession>
<dbReference type="InterPro" id="IPR027291">
    <property type="entry name" value="Glyco_hydro_38_N_sf"/>
</dbReference>
<name>A0A177KRM0_9BACI</name>
<keyword evidence="2 3" id="KW-0119">Carbohydrate metabolism</keyword>
<evidence type="ECO:0000256" key="3">
    <source>
        <dbReference type="RuleBase" id="RU361196"/>
    </source>
</evidence>
<dbReference type="GO" id="GO:0005975">
    <property type="term" value="P:carbohydrate metabolic process"/>
    <property type="evidence" value="ECO:0007669"/>
    <property type="project" value="InterPro"/>
</dbReference>
<dbReference type="Proteomes" id="UP000077271">
    <property type="component" value="Unassembled WGS sequence"/>
</dbReference>
<evidence type="ECO:0000259" key="5">
    <source>
        <dbReference type="Pfam" id="PF03065"/>
    </source>
</evidence>
<dbReference type="InterPro" id="IPR028098">
    <property type="entry name" value="Glyco_trans_4-like_N"/>
</dbReference>
<dbReference type="Pfam" id="PF13439">
    <property type="entry name" value="Glyco_transf_4"/>
    <property type="match status" value="1"/>
</dbReference>
<evidence type="ECO:0000259" key="4">
    <source>
        <dbReference type="Pfam" id="PF00534"/>
    </source>
</evidence>
<evidence type="ECO:0000256" key="2">
    <source>
        <dbReference type="ARBA" id="ARBA00023277"/>
    </source>
</evidence>
<proteinExistence type="inferred from homology"/>
<dbReference type="InterPro" id="IPR004300">
    <property type="entry name" value="Glyco_hydro_57_N"/>
</dbReference>
<feature type="domain" description="Glycosyl transferase family 1" evidence="4">
    <location>
        <begin position="562"/>
        <end position="724"/>
    </location>
</feature>
<dbReference type="SUPFAM" id="SSF88713">
    <property type="entry name" value="Glycoside hydrolase/deacetylase"/>
    <property type="match status" value="1"/>
</dbReference>
<dbReference type="SUPFAM" id="SSF53756">
    <property type="entry name" value="UDP-Glycosyltransferase/glycogen phosphorylase"/>
    <property type="match status" value="1"/>
</dbReference>
<feature type="domain" description="Glycoside hydrolase family 57 N-terminal" evidence="5">
    <location>
        <begin position="91"/>
        <end position="190"/>
    </location>
</feature>
<evidence type="ECO:0000313" key="8">
    <source>
        <dbReference type="Proteomes" id="UP000077271"/>
    </source>
</evidence>
<dbReference type="RefSeq" id="WP_018393930.1">
    <property type="nucleotide sequence ID" value="NZ_LQWZ01000023.1"/>
</dbReference>
<dbReference type="InterPro" id="IPR050194">
    <property type="entry name" value="Glycosyltransferase_grp1"/>
</dbReference>
<gene>
    <name evidence="7" type="ORF">AWH48_04925</name>
</gene>
<dbReference type="InterPro" id="IPR011330">
    <property type="entry name" value="Glyco_hydro/deAcase_b/a-brl"/>
</dbReference>
<dbReference type="PANTHER" id="PTHR45947:SF3">
    <property type="entry name" value="SULFOQUINOVOSYL TRANSFERASE SQD2"/>
    <property type="match status" value="1"/>
</dbReference>
<evidence type="ECO:0000256" key="1">
    <source>
        <dbReference type="ARBA" id="ARBA00006821"/>
    </source>
</evidence>
<comment type="caution">
    <text evidence="7">The sequence shown here is derived from an EMBL/GenBank/DDBJ whole genome shotgun (WGS) entry which is preliminary data.</text>
</comment>
<dbReference type="AlphaFoldDB" id="A0A177KRM0"/>
<dbReference type="Pfam" id="PF03065">
    <property type="entry name" value="Glyco_hydro_57"/>
    <property type="match status" value="1"/>
</dbReference>
<dbReference type="EMBL" id="LQWZ01000023">
    <property type="protein sequence ID" value="OAH56018.1"/>
    <property type="molecule type" value="Genomic_DNA"/>
</dbReference>
<dbReference type="GO" id="GO:0016758">
    <property type="term" value="F:hexosyltransferase activity"/>
    <property type="evidence" value="ECO:0007669"/>
    <property type="project" value="TreeGrafter"/>
</dbReference>
<evidence type="ECO:0008006" key="9">
    <source>
        <dbReference type="Google" id="ProtNLM"/>
    </source>
</evidence>
<evidence type="ECO:0000259" key="6">
    <source>
        <dbReference type="Pfam" id="PF13439"/>
    </source>
</evidence>
<comment type="similarity">
    <text evidence="1 3">Belongs to the glycosyl hydrolase 57 family.</text>
</comment>
<feature type="domain" description="Glycosyltransferase subfamily 4-like N-terminal" evidence="6">
    <location>
        <begin position="384"/>
        <end position="557"/>
    </location>
</feature>